<dbReference type="Gene3D" id="1.10.405.20">
    <property type="match status" value="1"/>
</dbReference>
<dbReference type="InterPro" id="IPR036188">
    <property type="entry name" value="FAD/NAD-bd_sf"/>
</dbReference>
<dbReference type="Pfam" id="PF13450">
    <property type="entry name" value="NAD_binding_8"/>
    <property type="match status" value="1"/>
</dbReference>
<dbReference type="Gene3D" id="3.50.50.60">
    <property type="entry name" value="FAD/NAD(P)-binding domain"/>
    <property type="match status" value="1"/>
</dbReference>
<dbReference type="Gene3D" id="3.30.70.1990">
    <property type="match status" value="1"/>
</dbReference>
<organism evidence="2 3">
    <name type="scientific">Seiridium unicorne</name>
    <dbReference type="NCBI Taxonomy" id="138068"/>
    <lineage>
        <taxon>Eukaryota</taxon>
        <taxon>Fungi</taxon>
        <taxon>Dikarya</taxon>
        <taxon>Ascomycota</taxon>
        <taxon>Pezizomycotina</taxon>
        <taxon>Sordariomycetes</taxon>
        <taxon>Xylariomycetidae</taxon>
        <taxon>Amphisphaeriales</taxon>
        <taxon>Sporocadaceae</taxon>
        <taxon>Seiridium</taxon>
    </lineage>
</organism>
<proteinExistence type="predicted"/>
<dbReference type="InterPro" id="IPR050464">
    <property type="entry name" value="Zeta_carotene_desat/Oxidored"/>
</dbReference>
<sequence length="615" mass="67567">MPSMLTTAIHNTFIKGAANLTAQLAVQWNATDPQPLDLQRILEFAIFGFIGAHIGYIWHHFLEHQFPTHTIPHVGQPPVIAPGEKDKDASAPLPPPPASTADQGSGGGATKVSWKNVMAKVIADQTVGLCVMITTFLIITNIARVPHLVDVFQVVEEKLWRLCIVGGGASGVHAAVSLLDLNKTVVVVERKNVLGGHTHTYIDPKTQIPVDIGVIIFHPIPAVFDFFNKFNVPLVNMSEVQANEAGQPANLSVPAAMYNTVRRDSDFKDGSEVTLNSSDGLADALQRFAEVLSQYPYLLDGYDLPDPIPEDLYLPFGAFIEKYNLTDAFPLIYQISQGMGDLLHVSTIYAIKYFNLDDLHNMISGYFTEAQGNNSLLYSRAAEYIGASNVLLESSVVSANRQNTTTGRPELLVSARDEGLKLLSCGQILLTIPPTLTNLRGWDLTPEEYSVFSQYITANGYWTGLVQNVGLNQTESIYNSAQNTFSNIPVLPALYYLTPTGVLDDVWYIKFSADNPTMTEAQVKSYAERQINTIQDANNVTTTKPEWLVFESHTPFHLQVAPEAIRDGFFSQLTALQGGIDGTMFYSGAAFHTQHSSLLWKFNEEVVIPKMVGSA</sequence>
<protein>
    <submittedName>
        <fullName evidence="2">Amine oxidase domain-containing protein</fullName>
    </submittedName>
</protein>
<dbReference type="EMBL" id="JARVKF010000190">
    <property type="protein sequence ID" value="KAK9421385.1"/>
    <property type="molecule type" value="Genomic_DNA"/>
</dbReference>
<dbReference type="Proteomes" id="UP001408356">
    <property type="component" value="Unassembled WGS sequence"/>
</dbReference>
<feature type="region of interest" description="Disordered" evidence="1">
    <location>
        <begin position="73"/>
        <end position="107"/>
    </location>
</feature>
<comment type="caution">
    <text evidence="2">The sequence shown here is derived from an EMBL/GenBank/DDBJ whole genome shotgun (WGS) entry which is preliminary data.</text>
</comment>
<evidence type="ECO:0000313" key="3">
    <source>
        <dbReference type="Proteomes" id="UP001408356"/>
    </source>
</evidence>
<accession>A0ABR2V393</accession>
<keyword evidence="3" id="KW-1185">Reference proteome</keyword>
<dbReference type="PANTHER" id="PTHR42923">
    <property type="entry name" value="PROTOPORPHYRINOGEN OXIDASE"/>
    <property type="match status" value="1"/>
</dbReference>
<name>A0ABR2V393_9PEZI</name>
<evidence type="ECO:0000313" key="2">
    <source>
        <dbReference type="EMBL" id="KAK9421385.1"/>
    </source>
</evidence>
<dbReference type="PANTHER" id="PTHR42923:SF26">
    <property type="entry name" value="FMN REDUCTASE LOT6, PUTATIVE (AFU_ORTHOLOGUE AFUA_7G06600)-RELATED"/>
    <property type="match status" value="1"/>
</dbReference>
<evidence type="ECO:0000256" key="1">
    <source>
        <dbReference type="SAM" id="MobiDB-lite"/>
    </source>
</evidence>
<reference evidence="2 3" key="1">
    <citation type="journal article" date="2024" name="J. Plant Pathol.">
        <title>Sequence and assembly of the genome of Seiridium unicorne, isolate CBS 538.82, causal agent of cypress canker disease.</title>
        <authorList>
            <person name="Scali E."/>
            <person name="Rocca G.D."/>
            <person name="Danti R."/>
            <person name="Garbelotto M."/>
            <person name="Barberini S."/>
            <person name="Baroncelli R."/>
            <person name="Emiliani G."/>
        </authorList>
    </citation>
    <scope>NUCLEOTIDE SEQUENCE [LARGE SCALE GENOMIC DNA]</scope>
    <source>
        <strain evidence="2 3">BM-138-508</strain>
    </source>
</reference>
<gene>
    <name evidence="2" type="ORF">SUNI508_05923</name>
</gene>
<dbReference type="SUPFAM" id="SSF51905">
    <property type="entry name" value="FAD/NAD(P)-binding domain"/>
    <property type="match status" value="1"/>
</dbReference>